<reference evidence="1 2" key="1">
    <citation type="submission" date="2019-06" db="EMBL/GenBank/DDBJ databases">
        <title>Sorghum-associated microbial communities from plants grown in Nebraska, USA.</title>
        <authorList>
            <person name="Schachtman D."/>
        </authorList>
    </citation>
    <scope>NUCLEOTIDE SEQUENCE [LARGE SCALE GENOMIC DNA]</scope>
    <source>
        <strain evidence="1 2">1209</strain>
    </source>
</reference>
<dbReference type="AlphaFoldDB" id="A0A561PR93"/>
<sequence length="277" mass="31768">MAKISFTQLFIYIAIINFVNTGCRKEPGIHFPGPHCDILSITGNFNGPIDTVSFSYNIAGNPITVTRAFPSTGFPNYQFRYDKNNRLTDYITLYPNSNEFETWHRYYYRGNRIVFDSIFQFGLLGEVPRPSPFAPNQFIRGYAAFEYDEMGRITKTIDSIGWIYGRLTRYYTYNQEGNLVKVVYQSATFPEEDSLIISGYDNKVNMHLTHPVWQFLDRMYSLNNPIKGESYNKHGLPLAFGISAPVKNGRVLDPGASLADFIELGTYSFINIRYSCN</sequence>
<protein>
    <recommendedName>
        <fullName evidence="3">YD repeat-containing protein</fullName>
    </recommendedName>
</protein>
<dbReference type="OrthoDB" id="636957at2"/>
<keyword evidence="2" id="KW-1185">Reference proteome</keyword>
<dbReference type="EMBL" id="VIWO01000004">
    <property type="protein sequence ID" value="TWF40628.1"/>
    <property type="molecule type" value="Genomic_DNA"/>
</dbReference>
<accession>A0A561PR93</accession>
<evidence type="ECO:0000313" key="2">
    <source>
        <dbReference type="Proteomes" id="UP000320811"/>
    </source>
</evidence>
<comment type="caution">
    <text evidence="1">The sequence shown here is derived from an EMBL/GenBank/DDBJ whole genome shotgun (WGS) entry which is preliminary data.</text>
</comment>
<gene>
    <name evidence="1" type="ORF">FHW36_104311</name>
</gene>
<evidence type="ECO:0000313" key="1">
    <source>
        <dbReference type="EMBL" id="TWF40628.1"/>
    </source>
</evidence>
<name>A0A561PR93_9BACT</name>
<dbReference type="RefSeq" id="WP_145670613.1">
    <property type="nucleotide sequence ID" value="NZ_VIWO01000004.1"/>
</dbReference>
<dbReference type="Gene3D" id="2.180.10.10">
    <property type="entry name" value="RHS repeat-associated core"/>
    <property type="match status" value="1"/>
</dbReference>
<dbReference type="Proteomes" id="UP000320811">
    <property type="component" value="Unassembled WGS sequence"/>
</dbReference>
<proteinExistence type="predicted"/>
<organism evidence="1 2">
    <name type="scientific">Chitinophaga polysaccharea</name>
    <dbReference type="NCBI Taxonomy" id="1293035"/>
    <lineage>
        <taxon>Bacteria</taxon>
        <taxon>Pseudomonadati</taxon>
        <taxon>Bacteroidota</taxon>
        <taxon>Chitinophagia</taxon>
        <taxon>Chitinophagales</taxon>
        <taxon>Chitinophagaceae</taxon>
        <taxon>Chitinophaga</taxon>
    </lineage>
</organism>
<evidence type="ECO:0008006" key="3">
    <source>
        <dbReference type="Google" id="ProtNLM"/>
    </source>
</evidence>